<organism evidence="7 8">
    <name type="scientific">Terasakiella brassicae</name>
    <dbReference type="NCBI Taxonomy" id="1634917"/>
    <lineage>
        <taxon>Bacteria</taxon>
        <taxon>Pseudomonadati</taxon>
        <taxon>Pseudomonadota</taxon>
        <taxon>Alphaproteobacteria</taxon>
        <taxon>Rhodospirillales</taxon>
        <taxon>Terasakiellaceae</taxon>
        <taxon>Terasakiella</taxon>
    </lineage>
</organism>
<dbReference type="PANTHER" id="PTHR42711:SF5">
    <property type="entry name" value="ABC TRANSPORTER ATP-BINDING PROTEIN NATA"/>
    <property type="match status" value="1"/>
</dbReference>
<evidence type="ECO:0000256" key="2">
    <source>
        <dbReference type="ARBA" id="ARBA00022448"/>
    </source>
</evidence>
<dbReference type="InterPro" id="IPR022467">
    <property type="entry name" value="ABC_transprt_ATP-bd_su_PQQ"/>
</dbReference>
<dbReference type="SMART" id="SM00382">
    <property type="entry name" value="AAA"/>
    <property type="match status" value="1"/>
</dbReference>
<evidence type="ECO:0000256" key="4">
    <source>
        <dbReference type="ARBA" id="ARBA00022741"/>
    </source>
</evidence>
<reference evidence="7" key="1">
    <citation type="journal article" date="2014" name="Int. J. Syst. Evol. Microbiol.">
        <title>Complete genome sequence of Corynebacterium casei LMG S-19264T (=DSM 44701T), isolated from a smear-ripened cheese.</title>
        <authorList>
            <consortium name="US DOE Joint Genome Institute (JGI-PGF)"/>
            <person name="Walter F."/>
            <person name="Albersmeier A."/>
            <person name="Kalinowski J."/>
            <person name="Ruckert C."/>
        </authorList>
    </citation>
    <scope>NUCLEOTIDE SEQUENCE</scope>
    <source>
        <strain evidence="7">CGMCC 1.15254</strain>
    </source>
</reference>
<gene>
    <name evidence="7" type="ORF">GCM10011332_23730</name>
</gene>
<dbReference type="AlphaFoldDB" id="A0A917FDH7"/>
<reference evidence="7" key="2">
    <citation type="submission" date="2020-09" db="EMBL/GenBank/DDBJ databases">
        <authorList>
            <person name="Sun Q."/>
            <person name="Zhou Y."/>
        </authorList>
    </citation>
    <scope>NUCLEOTIDE SEQUENCE</scope>
    <source>
        <strain evidence="7">CGMCC 1.15254</strain>
    </source>
</reference>
<comment type="similarity">
    <text evidence="1">Belongs to the ABC transporter superfamily.</text>
</comment>
<proteinExistence type="inferred from homology"/>
<accession>A0A917FDH7</accession>
<comment type="caution">
    <text evidence="7">The sequence shown here is derived from an EMBL/GenBank/DDBJ whole genome shotgun (WGS) entry which is preliminary data.</text>
</comment>
<dbReference type="EMBL" id="BMHV01000017">
    <property type="protein sequence ID" value="GGF68844.1"/>
    <property type="molecule type" value="Genomic_DNA"/>
</dbReference>
<dbReference type="Pfam" id="PF00005">
    <property type="entry name" value="ABC_tran"/>
    <property type="match status" value="1"/>
</dbReference>
<dbReference type="Gene3D" id="3.40.50.300">
    <property type="entry name" value="P-loop containing nucleotide triphosphate hydrolases"/>
    <property type="match status" value="1"/>
</dbReference>
<feature type="domain" description="ABC transporter" evidence="6">
    <location>
        <begin position="5"/>
        <end position="236"/>
    </location>
</feature>
<dbReference type="GO" id="GO:0016887">
    <property type="term" value="F:ATP hydrolysis activity"/>
    <property type="evidence" value="ECO:0007669"/>
    <property type="project" value="InterPro"/>
</dbReference>
<keyword evidence="5 7" id="KW-0067">ATP-binding</keyword>
<evidence type="ECO:0000259" key="6">
    <source>
        <dbReference type="PROSITE" id="PS50893"/>
    </source>
</evidence>
<sequence length="244" mass="27251">MTALLSAQNLSFTYENTKQALKDMSFNIEQGCFCALLGPNGAGKSTFFAIASALNRPTYGNLFIHGYDIAQTPRAALALMGFVFQQTTLDLDLSILQNLRYFASLHGIGNKLGEQRIQEELERLDLYDRRHEKVRQLNGGHRRRAEIARALLHHPALLLLDEASVGLDIATRRTLVDHVHHLCQERGTSVLWATHLIDEVRENDQTIILHNGQIAGQGTAHELAAPTLEQTFNDLTQRGQTCLT</sequence>
<dbReference type="RefSeq" id="WP_188665397.1">
    <property type="nucleotide sequence ID" value="NZ_BMHV01000017.1"/>
</dbReference>
<keyword evidence="8" id="KW-1185">Reference proteome</keyword>
<keyword evidence="4" id="KW-0547">Nucleotide-binding</keyword>
<dbReference type="InterPro" id="IPR027417">
    <property type="entry name" value="P-loop_NTPase"/>
</dbReference>
<dbReference type="NCBIfam" id="TIGR03864">
    <property type="entry name" value="PQQ_ABC_ATP"/>
    <property type="match status" value="1"/>
</dbReference>
<name>A0A917FDH7_9PROT</name>
<protein>
    <submittedName>
        <fullName evidence="7">2-phenylethanol ABC transporter ATP-binding protein</fullName>
    </submittedName>
</protein>
<dbReference type="InterPro" id="IPR050763">
    <property type="entry name" value="ABC_transporter_ATP-binding"/>
</dbReference>
<dbReference type="PANTHER" id="PTHR42711">
    <property type="entry name" value="ABC TRANSPORTER ATP-BINDING PROTEIN"/>
    <property type="match status" value="1"/>
</dbReference>
<evidence type="ECO:0000313" key="8">
    <source>
        <dbReference type="Proteomes" id="UP000632498"/>
    </source>
</evidence>
<evidence type="ECO:0000256" key="3">
    <source>
        <dbReference type="ARBA" id="ARBA00022458"/>
    </source>
</evidence>
<dbReference type="PROSITE" id="PS50893">
    <property type="entry name" value="ABC_TRANSPORTER_2"/>
    <property type="match status" value="1"/>
</dbReference>
<keyword evidence="2" id="KW-0813">Transport</keyword>
<evidence type="ECO:0000256" key="1">
    <source>
        <dbReference type="ARBA" id="ARBA00005417"/>
    </source>
</evidence>
<evidence type="ECO:0000256" key="5">
    <source>
        <dbReference type="ARBA" id="ARBA00022840"/>
    </source>
</evidence>
<dbReference type="InterPro" id="IPR003593">
    <property type="entry name" value="AAA+_ATPase"/>
</dbReference>
<dbReference type="InterPro" id="IPR003439">
    <property type="entry name" value="ABC_transporter-like_ATP-bd"/>
</dbReference>
<dbReference type="GO" id="GO:0005524">
    <property type="term" value="F:ATP binding"/>
    <property type="evidence" value="ECO:0007669"/>
    <property type="project" value="UniProtKB-KW"/>
</dbReference>
<dbReference type="SUPFAM" id="SSF52540">
    <property type="entry name" value="P-loop containing nucleoside triphosphate hydrolases"/>
    <property type="match status" value="1"/>
</dbReference>
<dbReference type="Proteomes" id="UP000632498">
    <property type="component" value="Unassembled WGS sequence"/>
</dbReference>
<evidence type="ECO:0000313" key="7">
    <source>
        <dbReference type="EMBL" id="GGF68844.1"/>
    </source>
</evidence>
<keyword evidence="3" id="KW-0536">Nodulation</keyword>